<name>A9PBJ3_POPTR</name>
<protein>
    <submittedName>
        <fullName evidence="1">Uncharacterized protein</fullName>
    </submittedName>
</protein>
<evidence type="ECO:0000313" key="1">
    <source>
        <dbReference type="EMBL" id="ABK93746.1"/>
    </source>
</evidence>
<accession>A9PBJ3</accession>
<proteinExistence type="evidence at transcript level"/>
<dbReference type="AlphaFoldDB" id="A9PBJ3"/>
<reference evidence="1" key="1">
    <citation type="journal article" date="2008" name="BMC Genomics">
        <title>Analysis of 4,664 high-quality sequence-finished poplar full-length cDNA clones and their utility for the discovery of genes responding to insect feeding.</title>
        <authorList>
            <person name="Ralph S.G."/>
            <person name="Chun H.J."/>
            <person name="Cooper D."/>
            <person name="Kirkpatrick R."/>
            <person name="Kolosova N."/>
            <person name="Gunter L."/>
            <person name="Tuskan G.A."/>
            <person name="Douglas C.J."/>
            <person name="Holt R.A."/>
            <person name="Jones S.J."/>
            <person name="Marra M.A."/>
            <person name="Bohlmann J."/>
        </authorList>
    </citation>
    <scope>NUCLEOTIDE SEQUENCE</scope>
    <source>
        <tissue evidence="1">Phloem and cambium</tissue>
    </source>
</reference>
<dbReference type="EMBL" id="EF145602">
    <property type="protein sequence ID" value="ABK93746.1"/>
    <property type="molecule type" value="mRNA"/>
</dbReference>
<organism evidence="1">
    <name type="scientific">Populus trichocarpa</name>
    <name type="common">Western balsam poplar</name>
    <name type="synonym">Populus balsamifera subsp. trichocarpa</name>
    <dbReference type="NCBI Taxonomy" id="3694"/>
    <lineage>
        <taxon>Eukaryota</taxon>
        <taxon>Viridiplantae</taxon>
        <taxon>Streptophyta</taxon>
        <taxon>Embryophyta</taxon>
        <taxon>Tracheophyta</taxon>
        <taxon>Spermatophyta</taxon>
        <taxon>Magnoliopsida</taxon>
        <taxon>eudicotyledons</taxon>
        <taxon>Gunneridae</taxon>
        <taxon>Pentapetalae</taxon>
        <taxon>rosids</taxon>
        <taxon>fabids</taxon>
        <taxon>Malpighiales</taxon>
        <taxon>Salicaceae</taxon>
        <taxon>Saliceae</taxon>
        <taxon>Populus</taxon>
    </lineage>
</organism>
<sequence length="39" mass="4451">MHILTLKIFPLILKCQVPVINPQSPMPRFLHPVTPLLGF</sequence>